<name>A0ACC2HAZ4_DALPE</name>
<reference evidence="1" key="1">
    <citation type="submission" date="2021-05" db="EMBL/GenBank/DDBJ databases">
        <authorList>
            <person name="Pan Q."/>
            <person name="Jouanno E."/>
            <person name="Zahm M."/>
            <person name="Klopp C."/>
            <person name="Cabau C."/>
            <person name="Louis A."/>
            <person name="Berthelot C."/>
            <person name="Parey E."/>
            <person name="Roest Crollius H."/>
            <person name="Montfort J."/>
            <person name="Robinson-Rechavi M."/>
            <person name="Bouchez O."/>
            <person name="Lampietro C."/>
            <person name="Lopez Roques C."/>
            <person name="Donnadieu C."/>
            <person name="Postlethwait J."/>
            <person name="Bobe J."/>
            <person name="Dillon D."/>
            <person name="Chandos A."/>
            <person name="von Hippel F."/>
            <person name="Guiguen Y."/>
        </authorList>
    </citation>
    <scope>NUCLEOTIDE SEQUENCE</scope>
    <source>
        <strain evidence="1">YG-Jan2019</strain>
    </source>
</reference>
<evidence type="ECO:0000313" key="2">
    <source>
        <dbReference type="Proteomes" id="UP001157502"/>
    </source>
</evidence>
<evidence type="ECO:0000313" key="1">
    <source>
        <dbReference type="EMBL" id="KAJ8012915.1"/>
    </source>
</evidence>
<keyword evidence="2" id="KW-1185">Reference proteome</keyword>
<proteinExistence type="predicted"/>
<sequence length="92" mass="9753">MDSDGFQDGLPRKEQPLEHLKPSGLNYIQSGGATPPTHTPRPPNPSASLPDGPDCSCSVPESGTAVSMSCQTKRAGAMGQMPCFWSTHAHIY</sequence>
<comment type="caution">
    <text evidence="1">The sequence shown here is derived from an EMBL/GenBank/DDBJ whole genome shotgun (WGS) entry which is preliminary data.</text>
</comment>
<organism evidence="1 2">
    <name type="scientific">Dallia pectoralis</name>
    <name type="common">Alaska blackfish</name>
    <dbReference type="NCBI Taxonomy" id="75939"/>
    <lineage>
        <taxon>Eukaryota</taxon>
        <taxon>Metazoa</taxon>
        <taxon>Chordata</taxon>
        <taxon>Craniata</taxon>
        <taxon>Vertebrata</taxon>
        <taxon>Euteleostomi</taxon>
        <taxon>Actinopterygii</taxon>
        <taxon>Neopterygii</taxon>
        <taxon>Teleostei</taxon>
        <taxon>Protacanthopterygii</taxon>
        <taxon>Esociformes</taxon>
        <taxon>Umbridae</taxon>
        <taxon>Dallia</taxon>
    </lineage>
</organism>
<dbReference type="Proteomes" id="UP001157502">
    <property type="component" value="Chromosome 4"/>
</dbReference>
<gene>
    <name evidence="1" type="ORF">DPEC_G00047830</name>
</gene>
<protein>
    <submittedName>
        <fullName evidence="1">Uncharacterized protein</fullName>
    </submittedName>
</protein>
<dbReference type="EMBL" id="CM055731">
    <property type="protein sequence ID" value="KAJ8012915.1"/>
    <property type="molecule type" value="Genomic_DNA"/>
</dbReference>
<accession>A0ACC2HAZ4</accession>